<dbReference type="GO" id="GO:0003924">
    <property type="term" value="F:GTPase activity"/>
    <property type="evidence" value="ECO:0007669"/>
    <property type="project" value="InterPro"/>
</dbReference>
<proteinExistence type="predicted"/>
<dbReference type="AlphaFoldDB" id="A0A3P3XGV3"/>
<dbReference type="CDD" id="cd03713">
    <property type="entry name" value="EFG_mtEFG_C"/>
    <property type="match status" value="1"/>
</dbReference>
<dbReference type="SMART" id="SM00838">
    <property type="entry name" value="EFG_C"/>
    <property type="match status" value="1"/>
</dbReference>
<dbReference type="PROSITE" id="PS51722">
    <property type="entry name" value="G_TR_2"/>
    <property type="match status" value="1"/>
</dbReference>
<dbReference type="Gene3D" id="3.40.50.300">
    <property type="entry name" value="P-loop containing nucleotide triphosphate hydrolases"/>
    <property type="match status" value="1"/>
</dbReference>
<dbReference type="GO" id="GO:0003746">
    <property type="term" value="F:translation elongation factor activity"/>
    <property type="evidence" value="ECO:0007669"/>
    <property type="project" value="UniProtKB-KW"/>
</dbReference>
<dbReference type="InterPro" id="IPR005517">
    <property type="entry name" value="Transl_elong_EFG/EF2_IV"/>
</dbReference>
<dbReference type="Pfam" id="PF03764">
    <property type="entry name" value="EFG_IV"/>
    <property type="match status" value="1"/>
</dbReference>
<evidence type="ECO:0000256" key="2">
    <source>
        <dbReference type="ARBA" id="ARBA00022741"/>
    </source>
</evidence>
<dbReference type="Gene3D" id="3.30.230.10">
    <property type="match status" value="1"/>
</dbReference>
<evidence type="ECO:0000256" key="4">
    <source>
        <dbReference type="ARBA" id="ARBA00022917"/>
    </source>
</evidence>
<dbReference type="FunFam" id="3.30.70.240:FF:000001">
    <property type="entry name" value="Elongation factor G"/>
    <property type="match status" value="1"/>
</dbReference>
<dbReference type="Pfam" id="PF14492">
    <property type="entry name" value="EFG_III"/>
    <property type="match status" value="1"/>
</dbReference>
<dbReference type="InterPro" id="IPR047872">
    <property type="entry name" value="EFG_IV"/>
</dbReference>
<dbReference type="InterPro" id="IPR053905">
    <property type="entry name" value="EF-G-like_DII"/>
</dbReference>
<keyword evidence="3 8" id="KW-0251">Elongation factor</keyword>
<evidence type="ECO:0000256" key="5">
    <source>
        <dbReference type="ARBA" id="ARBA00023134"/>
    </source>
</evidence>
<dbReference type="SUPFAM" id="SSF50447">
    <property type="entry name" value="Translation proteins"/>
    <property type="match status" value="1"/>
</dbReference>
<evidence type="ECO:0000313" key="8">
    <source>
        <dbReference type="EMBL" id="SLM10166.1"/>
    </source>
</evidence>
<reference evidence="8" key="1">
    <citation type="submission" date="2017-02" db="EMBL/GenBank/DDBJ databases">
        <authorList>
            <person name="Regsiter A."/>
            <person name="William W."/>
        </authorList>
    </citation>
    <scope>NUCLEOTIDE SEQUENCE</scope>
    <source>
        <strain evidence="8">Bib</strain>
    </source>
</reference>
<dbReference type="SUPFAM" id="SSF54211">
    <property type="entry name" value="Ribosomal protein S5 domain 2-like"/>
    <property type="match status" value="1"/>
</dbReference>
<dbReference type="Pfam" id="PF00679">
    <property type="entry name" value="EFG_C"/>
    <property type="match status" value="1"/>
</dbReference>
<dbReference type="CDD" id="cd04170">
    <property type="entry name" value="EF-G_bact"/>
    <property type="match status" value="1"/>
</dbReference>
<accession>A0A3P3XGV3</accession>
<name>A0A3P3XGV3_9SPIR</name>
<dbReference type="InterPro" id="IPR000640">
    <property type="entry name" value="EFG_V-like"/>
</dbReference>
<dbReference type="Gene3D" id="3.30.70.240">
    <property type="match status" value="1"/>
</dbReference>
<dbReference type="GO" id="GO:0032790">
    <property type="term" value="P:ribosome disassembly"/>
    <property type="evidence" value="ECO:0007669"/>
    <property type="project" value="TreeGrafter"/>
</dbReference>
<keyword evidence="2" id="KW-0547">Nucleotide-binding</keyword>
<dbReference type="SUPFAM" id="SSF52540">
    <property type="entry name" value="P-loop containing nucleoside triphosphate hydrolases"/>
    <property type="match status" value="1"/>
</dbReference>
<feature type="domain" description="Tr-type G" evidence="7">
    <location>
        <begin position="6"/>
        <end position="280"/>
    </location>
</feature>
<dbReference type="InterPro" id="IPR035647">
    <property type="entry name" value="EFG_III/V"/>
</dbReference>
<evidence type="ECO:0000256" key="6">
    <source>
        <dbReference type="ARBA" id="ARBA00024731"/>
    </source>
</evidence>
<gene>
    <name evidence="8" type="ORF">SPIROBIBN47_120003</name>
</gene>
<dbReference type="SUPFAM" id="SSF54980">
    <property type="entry name" value="EF-G C-terminal domain-like"/>
    <property type="match status" value="2"/>
</dbReference>
<dbReference type="NCBIfam" id="NF009381">
    <property type="entry name" value="PRK12740.1-5"/>
    <property type="match status" value="1"/>
</dbReference>
<sequence length="698" mass="76233">MSYTTEKIRNIAIIGHGGTGKTTLLEHILFQGGMISKPETVDSGKTVSDYGEDEIARKISVRSSLTHVNTNDCKINLIDAPGAGDFVGEAILAIRATETAMLVIDGKSGVQIETVKLWRILERHQKPRMVFVTRLDEDRASFASALSDVKEKFKAIPVPVTIPMGEGTAFKGVIDVLNRKAYPRPASHDQKEEATEVPPEFSEAVEAARAQLFEAAAEGTDELMEKYLLEGELTQEETLQGLQKALAMGKIVPAFAGSGIANSGTAAFISFAVQSVPSPLLRTPEKALDPEGNEIEVSIDPSKQASGFVFKTQIDQFSGRLCYVKVMTGTFQPDMDMVITREAHKERIGKLYTLQGKKLEEVPFLPAGDIGILAKLVSLKTNDTISQFDQLISYIPLRLPSPVHMLAISAVNKKEEDKLSELLYKAAEEDLTFRVNYNAETKEMVIAGMGEQQINMILDKIKAQAKIAAETRVPRVAYRETITKKAGAEYTHKKQTGGHGQYGRVVFEIEPLERGKGYEFENRIFGGAVSKGFMPGIEKGIHQAMEAGVLAGYPVVDVKTAIVDGKEHPVDSSEMAFKLAARGAFREAMKQANPVILEPIMNLSVFVEEKYLGDVMSDLSGRRGKISGQNPIGGGIVQIDAQVPQAELLRYAIDLRSMTSGTGSFEIEFSHYAPISGKIAEDVIKAAQAFKTQEAEEE</sequence>
<dbReference type="Pfam" id="PF00009">
    <property type="entry name" value="GTP_EFTU"/>
    <property type="match status" value="1"/>
</dbReference>
<dbReference type="PANTHER" id="PTHR43261:SF6">
    <property type="entry name" value="ELONGATION FACTOR G-LIKE PROTEIN"/>
    <property type="match status" value="1"/>
</dbReference>
<keyword evidence="5" id="KW-0342">GTP-binding</keyword>
<dbReference type="PANTHER" id="PTHR43261">
    <property type="entry name" value="TRANSLATION ELONGATION FACTOR G-RELATED"/>
    <property type="match status" value="1"/>
</dbReference>
<dbReference type="Gene3D" id="3.30.70.870">
    <property type="entry name" value="Elongation Factor G (Translational Gtpase), domain 3"/>
    <property type="match status" value="1"/>
</dbReference>
<dbReference type="InterPro" id="IPR005225">
    <property type="entry name" value="Small_GTP-bd"/>
</dbReference>
<dbReference type="EMBL" id="FWDM01000004">
    <property type="protein sequence ID" value="SLM10166.1"/>
    <property type="molecule type" value="Genomic_DNA"/>
</dbReference>
<keyword evidence="4" id="KW-0648">Protein biosynthesis</keyword>
<dbReference type="NCBIfam" id="TIGR00231">
    <property type="entry name" value="small_GTP"/>
    <property type="match status" value="1"/>
</dbReference>
<dbReference type="InterPro" id="IPR035649">
    <property type="entry name" value="EFG_V"/>
</dbReference>
<dbReference type="Pfam" id="PF22042">
    <property type="entry name" value="EF-G_D2"/>
    <property type="match status" value="1"/>
</dbReference>
<dbReference type="GO" id="GO:0005525">
    <property type="term" value="F:GTP binding"/>
    <property type="evidence" value="ECO:0007669"/>
    <property type="project" value="UniProtKB-KW"/>
</dbReference>
<evidence type="ECO:0000256" key="3">
    <source>
        <dbReference type="ARBA" id="ARBA00022768"/>
    </source>
</evidence>
<protein>
    <recommendedName>
        <fullName evidence="1">Elongation factor G</fullName>
    </recommendedName>
</protein>
<comment type="function">
    <text evidence="6">Catalyzes the GTP-dependent ribosomal translocation step during translation elongation. During this step, the ribosome changes from the pre-translocational (PRE) to the post-translocational (POST) state as the newly formed A-site-bound peptidyl-tRNA and P-site-bound deacylated tRNA move to the P and E sites, respectively. Catalyzes the coordinated movement of the two tRNA molecules, the mRNA and conformational changes in the ribosome.</text>
</comment>
<dbReference type="NCBIfam" id="NF009891">
    <property type="entry name" value="PRK13351.1-1"/>
    <property type="match status" value="1"/>
</dbReference>
<dbReference type="SMART" id="SM00889">
    <property type="entry name" value="EFG_IV"/>
    <property type="match status" value="1"/>
</dbReference>
<dbReference type="InterPro" id="IPR009000">
    <property type="entry name" value="Transl_B-barrel_sf"/>
</dbReference>
<organism evidence="8">
    <name type="scientific">uncultured spirochete</name>
    <dbReference type="NCBI Taxonomy" id="156406"/>
    <lineage>
        <taxon>Bacteria</taxon>
        <taxon>Pseudomonadati</taxon>
        <taxon>Spirochaetota</taxon>
        <taxon>Spirochaetia</taxon>
        <taxon>Spirochaetales</taxon>
        <taxon>environmental samples</taxon>
    </lineage>
</organism>
<evidence type="ECO:0000256" key="1">
    <source>
        <dbReference type="ARBA" id="ARBA00017872"/>
    </source>
</evidence>
<dbReference type="InterPro" id="IPR020568">
    <property type="entry name" value="Ribosomal_Su5_D2-typ_SF"/>
</dbReference>
<dbReference type="InterPro" id="IPR014721">
    <property type="entry name" value="Ribsml_uS5_D2-typ_fold_subgr"/>
</dbReference>
<dbReference type="FunFam" id="3.30.230.10:FF:000003">
    <property type="entry name" value="Elongation factor G"/>
    <property type="match status" value="1"/>
</dbReference>
<dbReference type="CDD" id="cd01434">
    <property type="entry name" value="EFG_mtEFG1_IV"/>
    <property type="match status" value="1"/>
</dbReference>
<evidence type="ECO:0000259" key="7">
    <source>
        <dbReference type="PROSITE" id="PS51722"/>
    </source>
</evidence>
<dbReference type="InterPro" id="IPR041095">
    <property type="entry name" value="EFG_II"/>
</dbReference>
<dbReference type="InterPro" id="IPR027417">
    <property type="entry name" value="P-loop_NTPase"/>
</dbReference>
<dbReference type="InterPro" id="IPR000795">
    <property type="entry name" value="T_Tr_GTP-bd_dom"/>
</dbReference>
<dbReference type="Gene3D" id="2.40.30.10">
    <property type="entry name" value="Translation factors"/>
    <property type="match status" value="1"/>
</dbReference>